<reference evidence="7" key="1">
    <citation type="submission" date="2021-01" db="EMBL/GenBank/DDBJ databases">
        <authorList>
            <person name="Corre E."/>
            <person name="Pelletier E."/>
            <person name="Niang G."/>
            <person name="Scheremetjew M."/>
            <person name="Finn R."/>
            <person name="Kale V."/>
            <person name="Holt S."/>
            <person name="Cochrane G."/>
            <person name="Meng A."/>
            <person name="Brown T."/>
            <person name="Cohen L."/>
        </authorList>
    </citation>
    <scope>NUCLEOTIDE SEQUENCE</scope>
    <source>
        <strain evidence="7">CCAP1064/1</strain>
    </source>
</reference>
<dbReference type="EMBL" id="HBEL01018587">
    <property type="protein sequence ID" value="CAD8412707.1"/>
    <property type="molecule type" value="Transcribed_RNA"/>
</dbReference>
<feature type="domain" description="EF-hand" evidence="6">
    <location>
        <begin position="55"/>
        <end position="90"/>
    </location>
</feature>
<organism evidence="7">
    <name type="scientific">Proboscia inermis</name>
    <dbReference type="NCBI Taxonomy" id="420281"/>
    <lineage>
        <taxon>Eukaryota</taxon>
        <taxon>Sar</taxon>
        <taxon>Stramenopiles</taxon>
        <taxon>Ochrophyta</taxon>
        <taxon>Bacillariophyta</taxon>
        <taxon>Coscinodiscophyceae</taxon>
        <taxon>Rhizosoleniophycidae</taxon>
        <taxon>Rhizosoleniales</taxon>
        <taxon>Rhizosoleniaceae</taxon>
        <taxon>Proboscia</taxon>
    </lineage>
</organism>
<evidence type="ECO:0000256" key="1">
    <source>
        <dbReference type="ARBA" id="ARBA00006049"/>
    </source>
</evidence>
<keyword evidence="2" id="KW-0519">Myristate</keyword>
<sequence>MRNIVSNGGGSMSQESQRRLSDLLSSIFFAFVRDKSSRVVALELASGFTVLCGGRKSDKLEFAFDLIDDDKDGRLSRRGLWKYLRSFLTVLMSISSASANMTEGHIYSAIDSASTWATAQVFGAEQDKGLGNNDNSSKRSVCFDDFAEWYTQGGYGSIPWLELLDLKKWVLT</sequence>
<keyword evidence="4" id="KW-0677">Repeat</keyword>
<keyword evidence="5" id="KW-0449">Lipoprotein</keyword>
<dbReference type="InterPro" id="IPR002048">
    <property type="entry name" value="EF_hand_dom"/>
</dbReference>
<keyword evidence="3" id="KW-0479">Metal-binding</keyword>
<dbReference type="GO" id="GO:0005509">
    <property type="term" value="F:calcium ion binding"/>
    <property type="evidence" value="ECO:0007669"/>
    <property type="project" value="InterPro"/>
</dbReference>
<gene>
    <name evidence="7" type="ORF">PINE0816_LOCUS8835</name>
</gene>
<dbReference type="PROSITE" id="PS50222">
    <property type="entry name" value="EF_HAND_2"/>
    <property type="match status" value="1"/>
</dbReference>
<evidence type="ECO:0000256" key="5">
    <source>
        <dbReference type="ARBA" id="ARBA00023288"/>
    </source>
</evidence>
<dbReference type="InterPro" id="IPR011992">
    <property type="entry name" value="EF-hand-dom_pair"/>
</dbReference>
<dbReference type="Gene3D" id="1.10.238.10">
    <property type="entry name" value="EF-hand"/>
    <property type="match status" value="1"/>
</dbReference>
<evidence type="ECO:0000256" key="4">
    <source>
        <dbReference type="ARBA" id="ARBA00022737"/>
    </source>
</evidence>
<evidence type="ECO:0000313" key="7">
    <source>
        <dbReference type="EMBL" id="CAD8412707.1"/>
    </source>
</evidence>
<dbReference type="PANTHER" id="PTHR23055:SF178">
    <property type="entry name" value="NEUROCALCIN HOMOLOG"/>
    <property type="match status" value="1"/>
</dbReference>
<dbReference type="PANTHER" id="PTHR23055">
    <property type="entry name" value="CALCIUM BINDING PROTEINS"/>
    <property type="match status" value="1"/>
</dbReference>
<dbReference type="InterPro" id="IPR028846">
    <property type="entry name" value="Recoverin"/>
</dbReference>
<protein>
    <recommendedName>
        <fullName evidence="6">EF-hand domain-containing protein</fullName>
    </recommendedName>
</protein>
<evidence type="ECO:0000259" key="6">
    <source>
        <dbReference type="PROSITE" id="PS50222"/>
    </source>
</evidence>
<evidence type="ECO:0000256" key="2">
    <source>
        <dbReference type="ARBA" id="ARBA00022707"/>
    </source>
</evidence>
<dbReference type="SUPFAM" id="SSF47473">
    <property type="entry name" value="EF-hand"/>
    <property type="match status" value="1"/>
</dbReference>
<name>A0A7S0GCY2_9STRA</name>
<proteinExistence type="inferred from homology"/>
<dbReference type="AlphaFoldDB" id="A0A7S0GCY2"/>
<accession>A0A7S0GCY2</accession>
<evidence type="ECO:0000256" key="3">
    <source>
        <dbReference type="ARBA" id="ARBA00022723"/>
    </source>
</evidence>
<comment type="similarity">
    <text evidence="1">Belongs to the recoverin family.</text>
</comment>